<dbReference type="Proteomes" id="UP000829685">
    <property type="component" value="Unassembled WGS sequence"/>
</dbReference>
<dbReference type="PRINTS" id="PR00385">
    <property type="entry name" value="P450"/>
</dbReference>
<accession>A0A9P9WSH2</accession>
<proteinExistence type="inferred from homology"/>
<dbReference type="PANTHER" id="PTHR24305:SF96">
    <property type="entry name" value="CYTOCHROME P450 MONOOXYGENASE STCB-RELATED"/>
    <property type="match status" value="1"/>
</dbReference>
<evidence type="ECO:0000256" key="2">
    <source>
        <dbReference type="ARBA" id="ARBA00022617"/>
    </source>
</evidence>
<dbReference type="SUPFAM" id="SSF48264">
    <property type="entry name" value="Cytochrome P450"/>
    <property type="match status" value="1"/>
</dbReference>
<keyword evidence="2" id="KW-0349">Heme</keyword>
<organism evidence="6 7">
    <name type="scientific">Neoarthrinium moseri</name>
    <dbReference type="NCBI Taxonomy" id="1658444"/>
    <lineage>
        <taxon>Eukaryota</taxon>
        <taxon>Fungi</taxon>
        <taxon>Dikarya</taxon>
        <taxon>Ascomycota</taxon>
        <taxon>Pezizomycotina</taxon>
        <taxon>Sordariomycetes</taxon>
        <taxon>Xylariomycetidae</taxon>
        <taxon>Amphisphaeriales</taxon>
        <taxon>Apiosporaceae</taxon>
        <taxon>Neoarthrinium</taxon>
    </lineage>
</organism>
<evidence type="ECO:0000256" key="5">
    <source>
        <dbReference type="ARBA" id="ARBA00023004"/>
    </source>
</evidence>
<dbReference type="InterPro" id="IPR050121">
    <property type="entry name" value="Cytochrome_P450_monoxygenase"/>
</dbReference>
<keyword evidence="3" id="KW-0479">Metal-binding</keyword>
<keyword evidence="4" id="KW-0560">Oxidoreductase</keyword>
<evidence type="ECO:0008006" key="8">
    <source>
        <dbReference type="Google" id="ProtNLM"/>
    </source>
</evidence>
<protein>
    <recommendedName>
        <fullName evidence="8">Cytochrome P450</fullName>
    </recommendedName>
</protein>
<reference evidence="6" key="1">
    <citation type="submission" date="2021-03" db="EMBL/GenBank/DDBJ databases">
        <title>Revisited historic fungal species revealed as producer of novel bioactive compounds through whole genome sequencing and comparative genomics.</title>
        <authorList>
            <person name="Vignolle G.A."/>
            <person name="Hochenegger N."/>
            <person name="Mach R.L."/>
            <person name="Mach-Aigner A.R."/>
            <person name="Javad Rahimi M."/>
            <person name="Salim K.A."/>
            <person name="Chan C.M."/>
            <person name="Lim L.B.L."/>
            <person name="Cai F."/>
            <person name="Druzhinina I.S."/>
            <person name="U'Ren J.M."/>
            <person name="Derntl C."/>
        </authorList>
    </citation>
    <scope>NUCLEOTIDE SEQUENCE</scope>
    <source>
        <strain evidence="6">TUCIM 5799</strain>
    </source>
</reference>
<gene>
    <name evidence="6" type="ORF">JX265_003592</name>
</gene>
<dbReference type="GO" id="GO:0004497">
    <property type="term" value="F:monooxygenase activity"/>
    <property type="evidence" value="ECO:0007669"/>
    <property type="project" value="InterPro"/>
</dbReference>
<dbReference type="EMBL" id="JAFIMR010000006">
    <property type="protein sequence ID" value="KAI1877584.1"/>
    <property type="molecule type" value="Genomic_DNA"/>
</dbReference>
<dbReference type="InterPro" id="IPR036396">
    <property type="entry name" value="Cyt_P450_sf"/>
</dbReference>
<evidence type="ECO:0000256" key="1">
    <source>
        <dbReference type="ARBA" id="ARBA00010617"/>
    </source>
</evidence>
<dbReference type="InterPro" id="IPR001128">
    <property type="entry name" value="Cyt_P450"/>
</dbReference>
<dbReference type="AlphaFoldDB" id="A0A9P9WSH2"/>
<comment type="caution">
    <text evidence="6">The sequence shown here is derived from an EMBL/GenBank/DDBJ whole genome shotgun (WGS) entry which is preliminary data.</text>
</comment>
<dbReference type="GO" id="GO:0016705">
    <property type="term" value="F:oxidoreductase activity, acting on paired donors, with incorporation or reduction of molecular oxygen"/>
    <property type="evidence" value="ECO:0007669"/>
    <property type="project" value="InterPro"/>
</dbReference>
<dbReference type="PRINTS" id="PR00463">
    <property type="entry name" value="EP450I"/>
</dbReference>
<sequence length="407" mass="46499">MDMYQWYLLPAALMLAMLWLMDMEWIYDVLNSPIANLPGPWYTVLTDAILRYSAVTGTKVIYVDNLHNKYGPIVRIGRKEISLRDPSVTRKVYSVKGEFPKADFYDKILTGTPNVFNTRDIETHRHYRRLLSSGIAESSLSTYLPVIETKARMAIQRMRDEAQTRRAAKSQYIRDLETVNRLGGIRVTFPFLVQLGHYVPIPFIKAAIENRRRTVEYAEQSVSRHYRIVEEQGEDARPTLLSKLYKAGDDGMSFDEVRSNAMAYVIAGSDTTANTLTYIIWTVCKRPEIKSSLLEELQKLPENYEYVDLKPLHYLNLVIEEALRLYPAAPAGLPREIPAGGTDLFGYYIPAGYTVNIGAFSMHRNPSVFPNPENFDPLRWNSPTKAMKESFVPFGGGSRSKFWTIPV</sequence>
<name>A0A9P9WSH2_9PEZI</name>
<dbReference type="Pfam" id="PF00067">
    <property type="entry name" value="p450"/>
    <property type="match status" value="1"/>
</dbReference>
<keyword evidence="7" id="KW-1185">Reference proteome</keyword>
<evidence type="ECO:0000256" key="3">
    <source>
        <dbReference type="ARBA" id="ARBA00022723"/>
    </source>
</evidence>
<dbReference type="InterPro" id="IPR002401">
    <property type="entry name" value="Cyt_P450_E_grp-I"/>
</dbReference>
<evidence type="ECO:0000256" key="4">
    <source>
        <dbReference type="ARBA" id="ARBA00023002"/>
    </source>
</evidence>
<keyword evidence="5" id="KW-0408">Iron</keyword>
<dbReference type="GO" id="GO:0020037">
    <property type="term" value="F:heme binding"/>
    <property type="evidence" value="ECO:0007669"/>
    <property type="project" value="InterPro"/>
</dbReference>
<evidence type="ECO:0000313" key="7">
    <source>
        <dbReference type="Proteomes" id="UP000829685"/>
    </source>
</evidence>
<dbReference type="GO" id="GO:0005506">
    <property type="term" value="F:iron ion binding"/>
    <property type="evidence" value="ECO:0007669"/>
    <property type="project" value="InterPro"/>
</dbReference>
<dbReference type="PANTHER" id="PTHR24305">
    <property type="entry name" value="CYTOCHROME P450"/>
    <property type="match status" value="1"/>
</dbReference>
<dbReference type="Gene3D" id="1.10.630.10">
    <property type="entry name" value="Cytochrome P450"/>
    <property type="match status" value="1"/>
</dbReference>
<comment type="similarity">
    <text evidence="1">Belongs to the cytochrome P450 family.</text>
</comment>
<evidence type="ECO:0000313" key="6">
    <source>
        <dbReference type="EMBL" id="KAI1877584.1"/>
    </source>
</evidence>